<keyword evidence="4" id="KW-1185">Reference proteome</keyword>
<dbReference type="Pfam" id="PF07670">
    <property type="entry name" value="Gate"/>
    <property type="match status" value="1"/>
</dbReference>
<feature type="domain" description="Nucleoside transporter/FeoB GTPase Gate" evidence="2">
    <location>
        <begin position="141"/>
        <end position="238"/>
    </location>
</feature>
<feature type="transmembrane region" description="Helical" evidence="1">
    <location>
        <begin position="434"/>
        <end position="455"/>
    </location>
</feature>
<dbReference type="RefSeq" id="WP_055461798.1">
    <property type="nucleotide sequence ID" value="NZ_CYHG01000002.1"/>
</dbReference>
<dbReference type="STRING" id="1137284.GCA_001418205_00670"/>
<keyword evidence="1" id="KW-0812">Transmembrane</keyword>
<dbReference type="OrthoDB" id="1633380at2"/>
<feature type="transmembrane region" description="Helical" evidence="1">
    <location>
        <begin position="138"/>
        <end position="164"/>
    </location>
</feature>
<keyword evidence="1" id="KW-0472">Membrane</keyword>
<accession>A0A0K6IIA4</accession>
<feature type="transmembrane region" description="Helical" evidence="1">
    <location>
        <begin position="62"/>
        <end position="83"/>
    </location>
</feature>
<evidence type="ECO:0000259" key="2">
    <source>
        <dbReference type="Pfam" id="PF07670"/>
    </source>
</evidence>
<reference evidence="4" key="1">
    <citation type="submission" date="2015-08" db="EMBL/GenBank/DDBJ databases">
        <authorList>
            <person name="Varghese N."/>
        </authorList>
    </citation>
    <scope>NUCLEOTIDE SEQUENCE [LARGE SCALE GENOMIC DNA]</scope>
    <source>
        <strain evidence="4">JCM 18476</strain>
    </source>
</reference>
<feature type="transmembrane region" description="Helical" evidence="1">
    <location>
        <begin position="95"/>
        <end position="118"/>
    </location>
</feature>
<feature type="transmembrane region" description="Helical" evidence="1">
    <location>
        <begin position="20"/>
        <end position="39"/>
    </location>
</feature>
<keyword evidence="1" id="KW-1133">Transmembrane helix</keyword>
<dbReference type="InterPro" id="IPR011642">
    <property type="entry name" value="Gate_dom"/>
</dbReference>
<dbReference type="Proteomes" id="UP000182769">
    <property type="component" value="Unassembled WGS sequence"/>
</dbReference>
<gene>
    <name evidence="3" type="ORF">Ga0061065_102165</name>
</gene>
<evidence type="ECO:0000256" key="1">
    <source>
        <dbReference type="SAM" id="Phobius"/>
    </source>
</evidence>
<organism evidence="3 4">
    <name type="scientific">Marinomonas fungiae</name>
    <dbReference type="NCBI Taxonomy" id="1137284"/>
    <lineage>
        <taxon>Bacteria</taxon>
        <taxon>Pseudomonadati</taxon>
        <taxon>Pseudomonadota</taxon>
        <taxon>Gammaproteobacteria</taxon>
        <taxon>Oceanospirillales</taxon>
        <taxon>Oceanospirillaceae</taxon>
        <taxon>Marinomonas</taxon>
    </lineage>
</organism>
<feature type="transmembrane region" description="Helical" evidence="1">
    <location>
        <begin position="323"/>
        <end position="343"/>
    </location>
</feature>
<feature type="transmembrane region" description="Helical" evidence="1">
    <location>
        <begin position="243"/>
        <end position="262"/>
    </location>
</feature>
<feature type="transmembrane region" description="Helical" evidence="1">
    <location>
        <begin position="216"/>
        <end position="237"/>
    </location>
</feature>
<feature type="transmembrane region" description="Helical" evidence="1">
    <location>
        <begin position="400"/>
        <end position="422"/>
    </location>
</feature>
<sequence length="456" mass="49241">MSDKLTPSFDAATPRRANIWLFIVPSLLGLLLFMTPVPYGDGVTIPIAVLAGEFKSLLGDRAPLVVTILICLAAGLSIITTFFKPLHNTALLRTLFLTSLPWLALRVLGALFAIMTLNNVGPEMIWHEYTGGLVLHELMPTLLAVFLFAGLLLPLLLDFGLLELTGSLMSKIMRPLFNLPGRSSIDCATSWLGDGTVGIMLTSQQYEQNLYTKREAAVIATTFSAVSISFALVVVSQVELEHLFIPFYFAVSLAGFVAALIVPRLPPLRRIANEYLNGQAAEQCDLASKPMKELLAIGVQSAIARAENSRGFKAVLIDGAKNAAEMVFCVLPVVMAIGTLALVVAENTSLFSILGTPFVPLLELLQIPEAVKASETLVVGFADMFIPSIMAASIDNEMTRFVIAAVSITQLIYLSEVGALILGSKIPINLLEMFIIFILRTLITLPVIAGVAHLIF</sequence>
<dbReference type="EMBL" id="CYHG01000002">
    <property type="protein sequence ID" value="CUB02828.1"/>
    <property type="molecule type" value="Genomic_DNA"/>
</dbReference>
<evidence type="ECO:0000313" key="3">
    <source>
        <dbReference type="EMBL" id="CUB02828.1"/>
    </source>
</evidence>
<feature type="transmembrane region" description="Helical" evidence="1">
    <location>
        <begin position="377"/>
        <end position="394"/>
    </location>
</feature>
<name>A0A0K6IIA4_9GAMM</name>
<protein>
    <submittedName>
        <fullName evidence="3">Uncharacterized membrane protein YjiH, contains nucleoside recognition GATE domain</fullName>
    </submittedName>
</protein>
<proteinExistence type="predicted"/>
<evidence type="ECO:0000313" key="4">
    <source>
        <dbReference type="Proteomes" id="UP000182769"/>
    </source>
</evidence>
<dbReference type="AlphaFoldDB" id="A0A0K6IIA4"/>